<dbReference type="GO" id="GO:0006412">
    <property type="term" value="P:translation"/>
    <property type="evidence" value="ECO:0007669"/>
    <property type="project" value="UniProtKB-UniRule"/>
</dbReference>
<reference evidence="6 7" key="1">
    <citation type="journal article" date="2016" name="Nat. Commun.">
        <title>Thousands of microbial genomes shed light on interconnected biogeochemical processes in an aquifer system.</title>
        <authorList>
            <person name="Anantharaman K."/>
            <person name="Brown C.T."/>
            <person name="Hug L.A."/>
            <person name="Sharon I."/>
            <person name="Castelle C.J."/>
            <person name="Probst A.J."/>
            <person name="Thomas B.C."/>
            <person name="Singh A."/>
            <person name="Wilkins M.J."/>
            <person name="Karaoz U."/>
            <person name="Brodie E.L."/>
            <person name="Williams K.H."/>
            <person name="Hubbard S.S."/>
            <person name="Banfield J.F."/>
        </authorList>
    </citation>
    <scope>NUCLEOTIDE SEQUENCE [LARGE SCALE GENOMIC DNA]</scope>
</reference>
<dbReference type="Gene3D" id="4.10.640.10">
    <property type="entry name" value="Ribosomal protein S18"/>
    <property type="match status" value="1"/>
</dbReference>
<keyword evidence="3 4" id="KW-0687">Ribonucleoprotein</keyword>
<comment type="similarity">
    <text evidence="1 4 5">Belongs to the bacterial ribosomal protein bS18 family.</text>
</comment>
<gene>
    <name evidence="4" type="primary">rpsR</name>
    <name evidence="6" type="ORF">A2Y64_01395</name>
</gene>
<evidence type="ECO:0000256" key="4">
    <source>
        <dbReference type="HAMAP-Rule" id="MF_00270"/>
    </source>
</evidence>
<keyword evidence="4" id="KW-0699">rRNA-binding</keyword>
<name>A0A1F5FH23_9BACT</name>
<dbReference type="PANTHER" id="PTHR13479:SF40">
    <property type="entry name" value="SMALL RIBOSOMAL SUBUNIT PROTEIN BS18M"/>
    <property type="match status" value="1"/>
</dbReference>
<dbReference type="NCBIfam" id="TIGR00165">
    <property type="entry name" value="S18"/>
    <property type="match status" value="1"/>
</dbReference>
<dbReference type="PRINTS" id="PR00974">
    <property type="entry name" value="RIBOSOMALS18"/>
</dbReference>
<dbReference type="GO" id="GO:0022627">
    <property type="term" value="C:cytosolic small ribosomal subunit"/>
    <property type="evidence" value="ECO:0007669"/>
    <property type="project" value="TreeGrafter"/>
</dbReference>
<evidence type="ECO:0000256" key="2">
    <source>
        <dbReference type="ARBA" id="ARBA00022980"/>
    </source>
</evidence>
<dbReference type="Pfam" id="PF01084">
    <property type="entry name" value="Ribosomal_S18"/>
    <property type="match status" value="1"/>
</dbReference>
<organism evidence="6 7">
    <name type="scientific">Candidatus Coatesbacteria bacterium RBG_13_66_14</name>
    <dbReference type="NCBI Taxonomy" id="1817816"/>
    <lineage>
        <taxon>Bacteria</taxon>
        <taxon>Candidatus Coatesiibacteriota</taxon>
    </lineage>
</organism>
<dbReference type="EMBL" id="MFAF01000018">
    <property type="protein sequence ID" value="OGD78968.1"/>
    <property type="molecule type" value="Genomic_DNA"/>
</dbReference>
<dbReference type="InterPro" id="IPR001648">
    <property type="entry name" value="Ribosomal_bS18"/>
</dbReference>
<dbReference type="STRING" id="1817816.A2Y64_01395"/>
<comment type="subunit">
    <text evidence="4">Part of the 30S ribosomal subunit. Forms a tight heterodimer with protein bS6.</text>
</comment>
<proteinExistence type="inferred from homology"/>
<comment type="function">
    <text evidence="4">Binds as a heterodimer with protein bS6 to the central domain of the 16S rRNA, where it helps stabilize the platform of the 30S subunit.</text>
</comment>
<comment type="caution">
    <text evidence="6">The sequence shown here is derived from an EMBL/GenBank/DDBJ whole genome shotgun (WGS) entry which is preliminary data.</text>
</comment>
<evidence type="ECO:0000256" key="1">
    <source>
        <dbReference type="ARBA" id="ARBA00005589"/>
    </source>
</evidence>
<dbReference type="GO" id="GO:0003735">
    <property type="term" value="F:structural constituent of ribosome"/>
    <property type="evidence" value="ECO:0007669"/>
    <property type="project" value="InterPro"/>
</dbReference>
<keyword evidence="2 4" id="KW-0689">Ribosomal protein</keyword>
<dbReference type="InterPro" id="IPR036870">
    <property type="entry name" value="Ribosomal_bS18_sf"/>
</dbReference>
<evidence type="ECO:0000256" key="5">
    <source>
        <dbReference type="RuleBase" id="RU003910"/>
    </source>
</evidence>
<dbReference type="HAMAP" id="MF_00270">
    <property type="entry name" value="Ribosomal_bS18"/>
    <property type="match status" value="1"/>
</dbReference>
<dbReference type="Proteomes" id="UP000177187">
    <property type="component" value="Unassembled WGS sequence"/>
</dbReference>
<dbReference type="PANTHER" id="PTHR13479">
    <property type="entry name" value="30S RIBOSOMAL PROTEIN S18"/>
    <property type="match status" value="1"/>
</dbReference>
<accession>A0A1F5FH23</accession>
<sequence length="77" mass="9326">MKRRVLRKRSCRFCKDGVKDINYKDLEIIRRYVTERGKIRARRTTGSCAKHQRQLCAAIKRARILGQIPFRLEYHRH</sequence>
<keyword evidence="4" id="KW-0694">RNA-binding</keyword>
<dbReference type="SUPFAM" id="SSF46911">
    <property type="entry name" value="Ribosomal protein S18"/>
    <property type="match status" value="1"/>
</dbReference>
<dbReference type="AlphaFoldDB" id="A0A1F5FH23"/>
<protein>
    <recommendedName>
        <fullName evidence="4">Small ribosomal subunit protein bS18</fullName>
    </recommendedName>
</protein>
<evidence type="ECO:0000313" key="7">
    <source>
        <dbReference type="Proteomes" id="UP000177187"/>
    </source>
</evidence>
<evidence type="ECO:0000256" key="3">
    <source>
        <dbReference type="ARBA" id="ARBA00023274"/>
    </source>
</evidence>
<evidence type="ECO:0000313" key="6">
    <source>
        <dbReference type="EMBL" id="OGD78968.1"/>
    </source>
</evidence>
<dbReference type="GO" id="GO:0070181">
    <property type="term" value="F:small ribosomal subunit rRNA binding"/>
    <property type="evidence" value="ECO:0007669"/>
    <property type="project" value="TreeGrafter"/>
</dbReference>